<dbReference type="SUPFAM" id="SSF56801">
    <property type="entry name" value="Acetyl-CoA synthetase-like"/>
    <property type="match status" value="1"/>
</dbReference>
<comment type="similarity">
    <text evidence="1">Belongs to the ATP-dependent AMP-binding enzyme family.</text>
</comment>
<gene>
    <name evidence="5" type="ORF">Dfulv_15895</name>
</gene>
<name>A0ABY5W8F1_9ACTN</name>
<evidence type="ECO:0000256" key="2">
    <source>
        <dbReference type="ARBA" id="ARBA00022598"/>
    </source>
</evidence>
<accession>A0ABY5W8F1</accession>
<dbReference type="InterPro" id="IPR000873">
    <property type="entry name" value="AMP-dep_synth/lig_dom"/>
</dbReference>
<keyword evidence="2 5" id="KW-0436">Ligase</keyword>
<sequence length="495" mass="52291">MSVPLLLEMAAQAHPDRPALRTPDGALLDFAGYRDRVAAAAGLLRERGAQRVVLLCETTAAFPVALFAAAWAGLPFVPVNHRLPADRIHELLERLPGACIVRGARVTVPAGMDAVNEAELISAAPSGVEHDEDDRADAEGTAVELFTSGTTGPPRLTSLTHANLFSYVTNTVELGAAAEDEALLLATPPFHIAAVAAVLTSCYAGRRLIPLGRFTPEDWLRAAAAEHATHAFLVPTMLARVLDTLHRTPDRPAPALRSLSYGGARMPRPTIELALRAFPHTDFVNAYGLTETSSTIAVLGPDDHRAAALGDPVALERLDSVGRVLPGVEVRLVDTAGEPVPPGANGVVEVRGAQVASSGSTGGWLRTGDTGRVDADGYLFLGGRSDDIIIKGGENLAPGEIEDVILRHPAVAAVAVVGLPDSEWGERVAAAVVPRVGTAEPEAIREWVRRHLGSLKTPDVIKVLHALPETATGKVPRAQVRELLESRQSTAEVIR</sequence>
<feature type="domain" description="AMP-binding enzyme C-terminal" evidence="4">
    <location>
        <begin position="400"/>
        <end position="474"/>
    </location>
</feature>
<keyword evidence="6" id="KW-1185">Reference proteome</keyword>
<dbReference type="PANTHER" id="PTHR43201:SF5">
    <property type="entry name" value="MEDIUM-CHAIN ACYL-COA LIGASE ACSF2, MITOCHONDRIAL"/>
    <property type="match status" value="1"/>
</dbReference>
<dbReference type="InterPro" id="IPR042099">
    <property type="entry name" value="ANL_N_sf"/>
</dbReference>
<dbReference type="EMBL" id="CP073720">
    <property type="protein sequence ID" value="UWP85640.1"/>
    <property type="molecule type" value="Genomic_DNA"/>
</dbReference>
<dbReference type="RefSeq" id="WP_259863803.1">
    <property type="nucleotide sequence ID" value="NZ_BAAAST010000012.1"/>
</dbReference>
<organism evidence="5 6">
    <name type="scientific">Dactylosporangium fulvum</name>
    <dbReference type="NCBI Taxonomy" id="53359"/>
    <lineage>
        <taxon>Bacteria</taxon>
        <taxon>Bacillati</taxon>
        <taxon>Actinomycetota</taxon>
        <taxon>Actinomycetes</taxon>
        <taxon>Micromonosporales</taxon>
        <taxon>Micromonosporaceae</taxon>
        <taxon>Dactylosporangium</taxon>
    </lineage>
</organism>
<evidence type="ECO:0000313" key="5">
    <source>
        <dbReference type="EMBL" id="UWP85640.1"/>
    </source>
</evidence>
<reference evidence="5" key="1">
    <citation type="submission" date="2021-04" db="EMBL/GenBank/DDBJ databases">
        <authorList>
            <person name="Hartkoorn R.C."/>
            <person name="Beaudoing E."/>
            <person name="Hot D."/>
        </authorList>
    </citation>
    <scope>NUCLEOTIDE SEQUENCE</scope>
    <source>
        <strain evidence="5">NRRL B-16292</strain>
    </source>
</reference>
<evidence type="ECO:0000259" key="3">
    <source>
        <dbReference type="Pfam" id="PF00501"/>
    </source>
</evidence>
<proteinExistence type="inferred from homology"/>
<feature type="domain" description="AMP-dependent synthetase/ligase" evidence="3">
    <location>
        <begin position="8"/>
        <end position="357"/>
    </location>
</feature>
<dbReference type="Gene3D" id="3.30.300.30">
    <property type="match status" value="1"/>
</dbReference>
<evidence type="ECO:0000259" key="4">
    <source>
        <dbReference type="Pfam" id="PF13193"/>
    </source>
</evidence>
<dbReference type="InterPro" id="IPR025110">
    <property type="entry name" value="AMP-bd_C"/>
</dbReference>
<dbReference type="Pfam" id="PF13193">
    <property type="entry name" value="AMP-binding_C"/>
    <property type="match status" value="1"/>
</dbReference>
<dbReference type="InterPro" id="IPR045851">
    <property type="entry name" value="AMP-bd_C_sf"/>
</dbReference>
<reference evidence="5" key="2">
    <citation type="submission" date="2022-09" db="EMBL/GenBank/DDBJ databases">
        <title>Biosynthetic gene clusters of Dactylosporangioum fulvum.</title>
        <authorList>
            <person name="Caradec T."/>
        </authorList>
    </citation>
    <scope>NUCLEOTIDE SEQUENCE</scope>
    <source>
        <strain evidence="5">NRRL B-16292</strain>
    </source>
</reference>
<dbReference type="Gene3D" id="3.40.50.12780">
    <property type="entry name" value="N-terminal domain of ligase-like"/>
    <property type="match status" value="1"/>
</dbReference>
<evidence type="ECO:0000256" key="1">
    <source>
        <dbReference type="ARBA" id="ARBA00006432"/>
    </source>
</evidence>
<dbReference type="PANTHER" id="PTHR43201">
    <property type="entry name" value="ACYL-COA SYNTHETASE"/>
    <property type="match status" value="1"/>
</dbReference>
<dbReference type="Pfam" id="PF00501">
    <property type="entry name" value="AMP-binding"/>
    <property type="match status" value="1"/>
</dbReference>
<evidence type="ECO:0000313" key="6">
    <source>
        <dbReference type="Proteomes" id="UP001059617"/>
    </source>
</evidence>
<dbReference type="GO" id="GO:0016874">
    <property type="term" value="F:ligase activity"/>
    <property type="evidence" value="ECO:0007669"/>
    <property type="project" value="UniProtKB-KW"/>
</dbReference>
<dbReference type="Proteomes" id="UP001059617">
    <property type="component" value="Chromosome"/>
</dbReference>
<protein>
    <submittedName>
        <fullName evidence="5">Acyl--CoA ligase</fullName>
    </submittedName>
</protein>